<dbReference type="EMBL" id="BKCJ011827598">
    <property type="protein sequence ID" value="GFD56276.1"/>
    <property type="molecule type" value="Genomic_DNA"/>
</dbReference>
<comment type="caution">
    <text evidence="1">The sequence shown here is derived from an EMBL/GenBank/DDBJ whole genome shotgun (WGS) entry which is preliminary data.</text>
</comment>
<reference evidence="1" key="1">
    <citation type="journal article" date="2019" name="Sci. Rep.">
        <title>Draft genome of Tanacetum cinerariifolium, the natural source of mosquito coil.</title>
        <authorList>
            <person name="Yamashiro T."/>
            <person name="Shiraishi A."/>
            <person name="Satake H."/>
            <person name="Nakayama K."/>
        </authorList>
    </citation>
    <scope>NUCLEOTIDE SEQUENCE</scope>
</reference>
<dbReference type="AlphaFoldDB" id="A0A699XEH9"/>
<accession>A0A699XEH9</accession>
<organism evidence="1">
    <name type="scientific">Tanacetum cinerariifolium</name>
    <name type="common">Dalmatian daisy</name>
    <name type="synonym">Chrysanthemum cinerariifolium</name>
    <dbReference type="NCBI Taxonomy" id="118510"/>
    <lineage>
        <taxon>Eukaryota</taxon>
        <taxon>Viridiplantae</taxon>
        <taxon>Streptophyta</taxon>
        <taxon>Embryophyta</taxon>
        <taxon>Tracheophyta</taxon>
        <taxon>Spermatophyta</taxon>
        <taxon>Magnoliopsida</taxon>
        <taxon>eudicotyledons</taxon>
        <taxon>Gunneridae</taxon>
        <taxon>Pentapetalae</taxon>
        <taxon>asterids</taxon>
        <taxon>campanulids</taxon>
        <taxon>Asterales</taxon>
        <taxon>Asteraceae</taxon>
        <taxon>Asteroideae</taxon>
        <taxon>Anthemideae</taxon>
        <taxon>Anthemidinae</taxon>
        <taxon>Tanacetum</taxon>
    </lineage>
</organism>
<name>A0A699XEH9_TANCI</name>
<gene>
    <name evidence="1" type="ORF">Tci_928245</name>
</gene>
<sequence>MRRYEGDNQIHRDVVHFLHRVLDAVQPRYIVGPGQSQSGQHHYADKQVESEIRKLDQQRVLRVGALGGRG</sequence>
<proteinExistence type="predicted"/>
<protein>
    <submittedName>
        <fullName evidence="1">Uncharacterized protein</fullName>
    </submittedName>
</protein>
<evidence type="ECO:0000313" key="1">
    <source>
        <dbReference type="EMBL" id="GFD56276.1"/>
    </source>
</evidence>